<organism evidence="1 2">
    <name type="scientific">Rhodobacter ferrooxidans</name>
    <dbReference type="NCBI Taxonomy" id="371731"/>
    <lineage>
        <taxon>Bacteria</taxon>
        <taxon>Pseudomonadati</taxon>
        <taxon>Pseudomonadota</taxon>
        <taxon>Alphaproteobacteria</taxon>
        <taxon>Rhodobacterales</taxon>
        <taxon>Rhodobacter group</taxon>
        <taxon>Rhodobacter</taxon>
    </lineage>
</organism>
<gene>
    <name evidence="1" type="ORF">Rsw2DRAFT_2231</name>
</gene>
<dbReference type="OrthoDB" id="9804758at2"/>
<evidence type="ECO:0000313" key="1">
    <source>
        <dbReference type="EMBL" id="EEW24824.1"/>
    </source>
</evidence>
<comment type="caution">
    <text evidence="1">The sequence shown here is derived from an EMBL/GenBank/DDBJ whole genome shotgun (WGS) entry which is preliminary data.</text>
</comment>
<dbReference type="eggNOG" id="COG1763">
    <property type="taxonomic scope" value="Bacteria"/>
</dbReference>
<evidence type="ECO:0008006" key="3">
    <source>
        <dbReference type="Google" id="ProtNLM"/>
    </source>
</evidence>
<dbReference type="RefSeq" id="WP_008030990.1">
    <property type="nucleotide sequence ID" value="NZ_ACYY01000014.1"/>
</dbReference>
<accession>C8S2F3</accession>
<dbReference type="STRING" id="371731.Rsw2DRAFT_2231"/>
<proteinExistence type="predicted"/>
<reference evidence="1 2" key="1">
    <citation type="submission" date="2009-08" db="EMBL/GenBank/DDBJ databases">
        <title>The draft genome of Rhodobacter sp. SW2.</title>
        <authorList>
            <consortium name="US DOE Joint Genome Institute (JGI-PGF)"/>
            <person name="Lucas S."/>
            <person name="Copeland A."/>
            <person name="Lapidus A."/>
            <person name="Glavina del Rio T."/>
            <person name="Tice H."/>
            <person name="Bruce D."/>
            <person name="Goodwin L."/>
            <person name="Pitluck S."/>
            <person name="Larimer F."/>
            <person name="Land M.L."/>
            <person name="Hauser L."/>
            <person name="Emerson D."/>
        </authorList>
    </citation>
    <scope>NUCLEOTIDE SEQUENCE [LARGE SCALE GENOMIC DNA]</scope>
    <source>
        <strain evidence="1 2">SW2</strain>
    </source>
</reference>
<dbReference type="Proteomes" id="UP000010121">
    <property type="component" value="Unassembled WGS sequence"/>
</dbReference>
<protein>
    <recommendedName>
        <fullName evidence="3">Molybdopterin guanine dinucleotide synthesis</fullName>
    </recommendedName>
</protein>
<dbReference type="EMBL" id="ACYY01000014">
    <property type="protein sequence ID" value="EEW24824.1"/>
    <property type="molecule type" value="Genomic_DNA"/>
</dbReference>
<keyword evidence="2" id="KW-1185">Reference proteome</keyword>
<sequence length="290" mass="30129">MSPRFDTVVVVDWSAAATPSPASPSANAIWIGTAGAGATQPLYCRTRASAEAALTALLDAEATMGRRVLAGFDFPLGYPQGFARALTGQASARAVWNWLANAVQDGPANANARFALAQDINRRFAAPGPFWGRPASLNLPDLPLTKAVDYPALGLAERRRVELLVPRAQSVWKLFTTGAVGSQALMGLPMLARLAARPGTAVWPFDAPDTALVLAEVYPSLIDPAVARAVAGGAIKDAAQVSLLAQALWRLSQSGDLGALLDAVPDWPGQAEEGWILGATAGATLLAALA</sequence>
<dbReference type="AlphaFoldDB" id="C8S2F3"/>
<name>C8S2F3_9RHOB</name>
<evidence type="ECO:0000313" key="2">
    <source>
        <dbReference type="Proteomes" id="UP000010121"/>
    </source>
</evidence>